<evidence type="ECO:0000256" key="5">
    <source>
        <dbReference type="ARBA" id="ARBA00022692"/>
    </source>
</evidence>
<reference evidence="11 12" key="1">
    <citation type="journal article" date="2017" name="Nature">
        <title>The Apostasia genome and the evolution of orchids.</title>
        <authorList>
            <person name="Zhang G.Q."/>
            <person name="Liu K.W."/>
            <person name="Li Z."/>
            <person name="Lohaus R."/>
            <person name="Hsiao Y.Y."/>
            <person name="Niu S.C."/>
            <person name="Wang J.Y."/>
            <person name="Lin Y.C."/>
            <person name="Xu Q."/>
            <person name="Chen L.J."/>
            <person name="Yoshida K."/>
            <person name="Fujiwara S."/>
            <person name="Wang Z.W."/>
            <person name="Zhang Y.Q."/>
            <person name="Mitsuda N."/>
            <person name="Wang M."/>
            <person name="Liu G.H."/>
            <person name="Pecoraro L."/>
            <person name="Huang H.X."/>
            <person name="Xiao X.J."/>
            <person name="Lin M."/>
            <person name="Wu X.Y."/>
            <person name="Wu W.L."/>
            <person name="Chen Y.Y."/>
            <person name="Chang S.B."/>
            <person name="Sakamoto S."/>
            <person name="Ohme-Takagi M."/>
            <person name="Yagi M."/>
            <person name="Zeng S.J."/>
            <person name="Shen C.Y."/>
            <person name="Yeh C.M."/>
            <person name="Luo Y.B."/>
            <person name="Tsai W.C."/>
            <person name="Van de Peer Y."/>
            <person name="Liu Z.J."/>
        </authorList>
    </citation>
    <scope>NUCLEOTIDE SEQUENCE [LARGE SCALE GENOMIC DNA]</scope>
    <source>
        <strain evidence="12">cv. Shenzhen</strain>
        <tissue evidence="11">Stem</tissue>
    </source>
</reference>
<feature type="transmembrane region" description="Helical" evidence="8">
    <location>
        <begin position="279"/>
        <end position="299"/>
    </location>
</feature>
<sequence length="386" mass="41661">MSGTTVQSQRREEKDRRKQQPAPTVGTSSSPGASPLPPKSSPNRREGTPADSLGLPLASLLREPQESILPPPSDALRKSLAASSPHRSPNREVESKADKEKEDSFDSPRGSPPQRSESPIDQSIFFSPKRDPSFPDSPFRSQLQETENAVPAAPPKPPPEQKENVVNSPGREGAIVVANLGSLLQEAGSPISQPDGSPTVVNRMAVPAAPAAAAKVGDGLGKRMRVDSGVVRRAALTRAEVGLRVSEAVLCLVSFSVMAADKTSGWAGDSFDRYPEFRFCLSINVIAFAYSGFQVYAHVHRRINGRRIISRPLNYYFDFGADQILAYLLMSASSSAATRNDVWTSMFGRDDFTDMMNGSVAISFLAFLAFGVSSIISAHKLFSWSP</sequence>
<evidence type="ECO:0000256" key="9">
    <source>
        <dbReference type="SAM" id="MobiDB-lite"/>
    </source>
</evidence>
<dbReference type="PANTHER" id="PTHR33573">
    <property type="entry name" value="CASP-LIKE PROTEIN 4A4"/>
    <property type="match status" value="1"/>
</dbReference>
<keyword evidence="7 8" id="KW-0472">Membrane</keyword>
<feature type="transmembrane region" description="Helical" evidence="8">
    <location>
        <begin position="358"/>
        <end position="378"/>
    </location>
</feature>
<comment type="similarity">
    <text evidence="2 8">Belongs to the Casparian strip membrane proteins (CASP) family.</text>
</comment>
<accession>A0A2I0B1P2</accession>
<evidence type="ECO:0000256" key="2">
    <source>
        <dbReference type="ARBA" id="ARBA00007651"/>
    </source>
</evidence>
<proteinExistence type="inferred from homology"/>
<feature type="compositionally biased region" description="Polar residues" evidence="9">
    <location>
        <begin position="113"/>
        <end position="125"/>
    </location>
</feature>
<keyword evidence="6 8" id="KW-1133">Transmembrane helix</keyword>
<evidence type="ECO:0000313" key="12">
    <source>
        <dbReference type="Proteomes" id="UP000236161"/>
    </source>
</evidence>
<feature type="region of interest" description="Disordered" evidence="9">
    <location>
        <begin position="1"/>
        <end position="167"/>
    </location>
</feature>
<feature type="compositionally biased region" description="Basic and acidic residues" evidence="9">
    <location>
        <begin position="9"/>
        <end position="18"/>
    </location>
</feature>
<dbReference type="Pfam" id="PF04535">
    <property type="entry name" value="CASP_dom"/>
    <property type="match status" value="1"/>
</dbReference>
<dbReference type="PANTHER" id="PTHR33573:SF50">
    <property type="entry name" value="CASP-LIKE PROTEIN 4A3"/>
    <property type="match status" value="1"/>
</dbReference>
<protein>
    <recommendedName>
        <fullName evidence="8">CASP-like protein</fullName>
    </recommendedName>
</protein>
<dbReference type="STRING" id="1088818.A0A2I0B1P2"/>
<evidence type="ECO:0000256" key="7">
    <source>
        <dbReference type="ARBA" id="ARBA00023136"/>
    </source>
</evidence>
<comment type="caution">
    <text evidence="8">Lacks conserved residue(s) required for the propagation of feature annotation.</text>
</comment>
<evidence type="ECO:0000256" key="4">
    <source>
        <dbReference type="ARBA" id="ARBA00022475"/>
    </source>
</evidence>
<dbReference type="OrthoDB" id="672180at2759"/>
<feature type="compositionally biased region" description="Polar residues" evidence="9">
    <location>
        <begin position="21"/>
        <end position="32"/>
    </location>
</feature>
<organism evidence="11 12">
    <name type="scientific">Apostasia shenzhenica</name>
    <dbReference type="NCBI Taxonomy" id="1088818"/>
    <lineage>
        <taxon>Eukaryota</taxon>
        <taxon>Viridiplantae</taxon>
        <taxon>Streptophyta</taxon>
        <taxon>Embryophyta</taxon>
        <taxon>Tracheophyta</taxon>
        <taxon>Spermatophyta</taxon>
        <taxon>Magnoliopsida</taxon>
        <taxon>Liliopsida</taxon>
        <taxon>Asparagales</taxon>
        <taxon>Orchidaceae</taxon>
        <taxon>Apostasioideae</taxon>
        <taxon>Apostasia</taxon>
    </lineage>
</organism>
<name>A0A2I0B1P2_9ASPA</name>
<evidence type="ECO:0000256" key="6">
    <source>
        <dbReference type="ARBA" id="ARBA00022989"/>
    </source>
</evidence>
<dbReference type="EMBL" id="KZ451923">
    <property type="protein sequence ID" value="PKA61713.1"/>
    <property type="molecule type" value="Genomic_DNA"/>
</dbReference>
<feature type="compositionally biased region" description="Basic and acidic residues" evidence="9">
    <location>
        <begin position="89"/>
        <end position="106"/>
    </location>
</feature>
<feature type="domain" description="Casparian strip membrane protein" evidence="10">
    <location>
        <begin position="235"/>
        <end position="369"/>
    </location>
</feature>
<feature type="transmembrane region" description="Helical" evidence="8">
    <location>
        <begin position="241"/>
        <end position="259"/>
    </location>
</feature>
<gene>
    <name evidence="11" type="ORF">AXF42_Ash008543</name>
</gene>
<dbReference type="GO" id="GO:0005886">
    <property type="term" value="C:plasma membrane"/>
    <property type="evidence" value="ECO:0007669"/>
    <property type="project" value="UniProtKB-SubCell"/>
</dbReference>
<evidence type="ECO:0000256" key="3">
    <source>
        <dbReference type="ARBA" id="ARBA00011489"/>
    </source>
</evidence>
<dbReference type="InterPro" id="IPR006702">
    <property type="entry name" value="CASP_dom"/>
</dbReference>
<keyword evidence="4 8" id="KW-1003">Cell membrane</keyword>
<dbReference type="AlphaFoldDB" id="A0A2I0B1P2"/>
<evidence type="ECO:0000313" key="11">
    <source>
        <dbReference type="EMBL" id="PKA61713.1"/>
    </source>
</evidence>
<evidence type="ECO:0000256" key="1">
    <source>
        <dbReference type="ARBA" id="ARBA00004651"/>
    </source>
</evidence>
<comment type="subcellular location">
    <subcellularLocation>
        <location evidence="1 8">Cell membrane</location>
        <topology evidence="1 8">Multi-pass membrane protein</topology>
    </subcellularLocation>
</comment>
<keyword evidence="12" id="KW-1185">Reference proteome</keyword>
<evidence type="ECO:0000256" key="8">
    <source>
        <dbReference type="RuleBase" id="RU361233"/>
    </source>
</evidence>
<keyword evidence="5 8" id="KW-0812">Transmembrane</keyword>
<dbReference type="Proteomes" id="UP000236161">
    <property type="component" value="Unassembled WGS sequence"/>
</dbReference>
<comment type="subunit">
    <text evidence="3 8">Homodimer and heterodimers.</text>
</comment>
<evidence type="ECO:0000259" key="10">
    <source>
        <dbReference type="Pfam" id="PF04535"/>
    </source>
</evidence>